<accession>A0A9D4WXB3</accession>
<evidence type="ECO:0000313" key="2">
    <source>
        <dbReference type="EMBL" id="KAI5408415.1"/>
    </source>
</evidence>
<dbReference type="Proteomes" id="UP001058974">
    <property type="component" value="Chromosome 5"/>
</dbReference>
<proteinExistence type="predicted"/>
<comment type="caution">
    <text evidence="2">The sequence shown here is derived from an EMBL/GenBank/DDBJ whole genome shotgun (WGS) entry which is preliminary data.</text>
</comment>
<evidence type="ECO:0000256" key="1">
    <source>
        <dbReference type="SAM" id="MobiDB-lite"/>
    </source>
</evidence>
<keyword evidence="3" id="KW-1185">Reference proteome</keyword>
<reference evidence="2 3" key="1">
    <citation type="journal article" date="2022" name="Nat. Genet.">
        <title>Improved pea reference genome and pan-genome highlight genomic features and evolutionary characteristics.</title>
        <authorList>
            <person name="Yang T."/>
            <person name="Liu R."/>
            <person name="Luo Y."/>
            <person name="Hu S."/>
            <person name="Wang D."/>
            <person name="Wang C."/>
            <person name="Pandey M.K."/>
            <person name="Ge S."/>
            <person name="Xu Q."/>
            <person name="Li N."/>
            <person name="Li G."/>
            <person name="Huang Y."/>
            <person name="Saxena R.K."/>
            <person name="Ji Y."/>
            <person name="Li M."/>
            <person name="Yan X."/>
            <person name="He Y."/>
            <person name="Liu Y."/>
            <person name="Wang X."/>
            <person name="Xiang C."/>
            <person name="Varshney R.K."/>
            <person name="Ding H."/>
            <person name="Gao S."/>
            <person name="Zong X."/>
        </authorList>
    </citation>
    <scope>NUCLEOTIDE SEQUENCE [LARGE SCALE GENOMIC DNA]</scope>
    <source>
        <strain evidence="2 3">cv. Zhongwan 6</strain>
    </source>
</reference>
<gene>
    <name evidence="2" type="ORF">KIW84_054299</name>
</gene>
<sequence>MKRIMENLTKSHDKASQGNDQVKKNVSNNIDNIVNDYVSVDEGVTKDDDLCNVTLLYEDFVLKRKKDEQGVLVKSRIDGKFVQLKDSETNVEVMVKNIVSTFRRKVKEKRLHMDVTFAHKDNVSFHSKTSV</sequence>
<name>A0A9D4WXB3_PEA</name>
<feature type="region of interest" description="Disordered" evidence="1">
    <location>
        <begin position="1"/>
        <end position="22"/>
    </location>
</feature>
<organism evidence="2 3">
    <name type="scientific">Pisum sativum</name>
    <name type="common">Garden pea</name>
    <name type="synonym">Lathyrus oleraceus</name>
    <dbReference type="NCBI Taxonomy" id="3888"/>
    <lineage>
        <taxon>Eukaryota</taxon>
        <taxon>Viridiplantae</taxon>
        <taxon>Streptophyta</taxon>
        <taxon>Embryophyta</taxon>
        <taxon>Tracheophyta</taxon>
        <taxon>Spermatophyta</taxon>
        <taxon>Magnoliopsida</taxon>
        <taxon>eudicotyledons</taxon>
        <taxon>Gunneridae</taxon>
        <taxon>Pentapetalae</taxon>
        <taxon>rosids</taxon>
        <taxon>fabids</taxon>
        <taxon>Fabales</taxon>
        <taxon>Fabaceae</taxon>
        <taxon>Papilionoideae</taxon>
        <taxon>50 kb inversion clade</taxon>
        <taxon>NPAAA clade</taxon>
        <taxon>Hologalegina</taxon>
        <taxon>IRL clade</taxon>
        <taxon>Fabeae</taxon>
        <taxon>Lathyrus</taxon>
    </lineage>
</organism>
<dbReference type="Gramene" id="Psat05G0429900-T1">
    <property type="protein sequence ID" value="KAI5408415.1"/>
    <property type="gene ID" value="KIW84_054299"/>
</dbReference>
<dbReference type="AlphaFoldDB" id="A0A9D4WXB3"/>
<dbReference type="EMBL" id="JAMSHJ010000005">
    <property type="protein sequence ID" value="KAI5408415.1"/>
    <property type="molecule type" value="Genomic_DNA"/>
</dbReference>
<protein>
    <submittedName>
        <fullName evidence="2">Uncharacterized protein</fullName>
    </submittedName>
</protein>
<evidence type="ECO:0000313" key="3">
    <source>
        <dbReference type="Proteomes" id="UP001058974"/>
    </source>
</evidence>